<dbReference type="InterPro" id="IPR036650">
    <property type="entry name" value="CAT_RNA-bd_dom_sf"/>
</dbReference>
<dbReference type="Gene3D" id="2.30.24.10">
    <property type="entry name" value="CAT RNA-binding domain"/>
    <property type="match status" value="1"/>
</dbReference>
<dbReference type="PROSITE" id="PS51372">
    <property type="entry name" value="PRD_2"/>
    <property type="match status" value="2"/>
</dbReference>
<dbReference type="EMBL" id="JXKG01000001">
    <property type="protein sequence ID" value="OJG16728.1"/>
    <property type="molecule type" value="Genomic_DNA"/>
</dbReference>
<keyword evidence="5" id="KW-0804">Transcription</keyword>
<dbReference type="InterPro" id="IPR036634">
    <property type="entry name" value="PRD_sf"/>
</dbReference>
<dbReference type="RefSeq" id="WP_071863681.1">
    <property type="nucleotide sequence ID" value="NZ_JBHLVQ010000015.1"/>
</dbReference>
<dbReference type="Proteomes" id="UP000182835">
    <property type="component" value="Unassembled WGS sequence"/>
</dbReference>
<dbReference type="SUPFAM" id="SSF50151">
    <property type="entry name" value="SacY-like RNA-binding domain"/>
    <property type="match status" value="1"/>
</dbReference>
<evidence type="ECO:0000256" key="2">
    <source>
        <dbReference type="ARBA" id="ARBA00022884"/>
    </source>
</evidence>
<evidence type="ECO:0000313" key="9">
    <source>
        <dbReference type="Proteomes" id="UP000182835"/>
    </source>
</evidence>
<name>A0A1L8RAE6_9ENTE</name>
<dbReference type="InterPro" id="IPR001550">
    <property type="entry name" value="Transcrpt_antitermin_CS"/>
</dbReference>
<keyword evidence="3" id="KW-0805">Transcription regulation</keyword>
<feature type="domain" description="PRD" evidence="7">
    <location>
        <begin position="170"/>
        <end position="281"/>
    </location>
</feature>
<evidence type="ECO:0000313" key="8">
    <source>
        <dbReference type="EMBL" id="OJG16728.1"/>
    </source>
</evidence>
<reference evidence="8 9" key="1">
    <citation type="submission" date="2014-12" db="EMBL/GenBank/DDBJ databases">
        <title>Draft genome sequences of 29 type strains of Enterococci.</title>
        <authorList>
            <person name="Zhong Z."/>
            <person name="Sun Z."/>
            <person name="Liu W."/>
            <person name="Zhang W."/>
            <person name="Zhang H."/>
        </authorList>
    </citation>
    <scope>NUCLEOTIDE SEQUENCE [LARGE SCALE GENOMIC DNA]</scope>
    <source>
        <strain evidence="8 9">DSM 21207</strain>
    </source>
</reference>
<dbReference type="InterPro" id="IPR004341">
    <property type="entry name" value="CAT_RNA-bd_dom"/>
</dbReference>
<accession>A0A1L8RAE6</accession>
<evidence type="ECO:0000256" key="6">
    <source>
        <dbReference type="ARBA" id="ARBA00038510"/>
    </source>
</evidence>
<dbReference type="PROSITE" id="PS00654">
    <property type="entry name" value="PRD_1"/>
    <property type="match status" value="1"/>
</dbReference>
<dbReference type="SMART" id="SM01061">
    <property type="entry name" value="CAT_RBD"/>
    <property type="match status" value="1"/>
</dbReference>
<dbReference type="NCBIfam" id="NF046042">
    <property type="entry name" value="LicT"/>
    <property type="match status" value="1"/>
</dbReference>
<dbReference type="AlphaFoldDB" id="A0A1L8RAE6"/>
<dbReference type="InterPro" id="IPR011608">
    <property type="entry name" value="PRD"/>
</dbReference>
<dbReference type="SUPFAM" id="SSF63520">
    <property type="entry name" value="PTS-regulatory domain, PRD"/>
    <property type="match status" value="2"/>
</dbReference>
<protein>
    <recommendedName>
        <fullName evidence="7">PRD domain-containing protein</fullName>
    </recommendedName>
</protein>
<organism evidence="8 9">
    <name type="scientific">Enterococcus canintestini</name>
    <dbReference type="NCBI Taxonomy" id="317010"/>
    <lineage>
        <taxon>Bacteria</taxon>
        <taxon>Bacillati</taxon>
        <taxon>Bacillota</taxon>
        <taxon>Bacilli</taxon>
        <taxon>Lactobacillales</taxon>
        <taxon>Enterococcaceae</taxon>
        <taxon>Enterococcus</taxon>
    </lineage>
</organism>
<keyword evidence="2" id="KW-0694">RNA-binding</keyword>
<dbReference type="Gene3D" id="1.10.1790.10">
    <property type="entry name" value="PRD domain"/>
    <property type="match status" value="2"/>
</dbReference>
<evidence type="ECO:0000256" key="5">
    <source>
        <dbReference type="ARBA" id="ARBA00023163"/>
    </source>
</evidence>
<gene>
    <name evidence="8" type="ORF">RU96_GL000195</name>
</gene>
<dbReference type="InterPro" id="IPR050661">
    <property type="entry name" value="BglG_antiterminators"/>
</dbReference>
<sequence length="291" mass="34246">MQIKKILNNNVIITTDKHNNELVVMGKGLAFQKRIGDEVVECQIDKTYRLSNSDLNTKLQELLEDVPIGYLELATVIIDSGKEKLHTSLNDSIYISLTDHLHTAIQRVKNNIRVPNLLLWDIKRFFMVEYQIGKEAVALIKRRFKVDLGEDEAGFIALHLVNAQTEIENDNVYVMTELMQEIIRIVSYYFKVQFDEESVYYYRFSTHLRFFASRIMNHRQNEGETDEELLLIIQKKYRNAYNCVEKVNQYVVKKYNYYMSNDEKLYLTIHIARLVQKLGQEEKSITSTNKK</sequence>
<evidence type="ECO:0000259" key="7">
    <source>
        <dbReference type="PROSITE" id="PS51372"/>
    </source>
</evidence>
<evidence type="ECO:0000256" key="3">
    <source>
        <dbReference type="ARBA" id="ARBA00023015"/>
    </source>
</evidence>
<dbReference type="GO" id="GO:0003723">
    <property type="term" value="F:RNA binding"/>
    <property type="evidence" value="ECO:0007669"/>
    <property type="project" value="UniProtKB-KW"/>
</dbReference>
<dbReference type="Pfam" id="PF03123">
    <property type="entry name" value="CAT_RBD"/>
    <property type="match status" value="1"/>
</dbReference>
<proteinExistence type="inferred from homology"/>
<dbReference type="OrthoDB" id="9813552at2"/>
<dbReference type="PANTHER" id="PTHR30185">
    <property type="entry name" value="CRYPTIC BETA-GLUCOSIDE BGL OPERON ANTITERMINATOR"/>
    <property type="match status" value="1"/>
</dbReference>
<keyword evidence="4" id="KW-0010">Activator</keyword>
<dbReference type="Pfam" id="PF00874">
    <property type="entry name" value="PRD"/>
    <property type="match status" value="2"/>
</dbReference>
<dbReference type="PANTHER" id="PTHR30185:SF15">
    <property type="entry name" value="CRYPTIC BETA-GLUCOSIDE BGL OPERON ANTITERMINATOR"/>
    <property type="match status" value="1"/>
</dbReference>
<feature type="domain" description="PRD" evidence="7">
    <location>
        <begin position="65"/>
        <end position="169"/>
    </location>
</feature>
<evidence type="ECO:0000256" key="1">
    <source>
        <dbReference type="ARBA" id="ARBA00022737"/>
    </source>
</evidence>
<keyword evidence="1" id="KW-0677">Repeat</keyword>
<dbReference type="GO" id="GO:0045893">
    <property type="term" value="P:positive regulation of DNA-templated transcription"/>
    <property type="evidence" value="ECO:0007669"/>
    <property type="project" value="InterPro"/>
</dbReference>
<comment type="caution">
    <text evidence="8">The sequence shown here is derived from an EMBL/GenBank/DDBJ whole genome shotgun (WGS) entry which is preliminary data.</text>
</comment>
<evidence type="ECO:0000256" key="4">
    <source>
        <dbReference type="ARBA" id="ARBA00023159"/>
    </source>
</evidence>
<dbReference type="STRING" id="317010.RU96_GL000195"/>
<comment type="similarity">
    <text evidence="6">Belongs to the transcriptional antiterminator BglG family.</text>
</comment>